<reference evidence="1 2" key="1">
    <citation type="journal article" date="2024" name="J Genomics">
        <title>Draft genome sequencing and assembly of Favolaschia claudopus CIRM-BRFM 2984 isolated from oak limbs.</title>
        <authorList>
            <person name="Navarro D."/>
            <person name="Drula E."/>
            <person name="Chaduli D."/>
            <person name="Cazenave R."/>
            <person name="Ahrendt S."/>
            <person name="Wang J."/>
            <person name="Lipzen A."/>
            <person name="Daum C."/>
            <person name="Barry K."/>
            <person name="Grigoriev I.V."/>
            <person name="Favel A."/>
            <person name="Rosso M.N."/>
            <person name="Martin F."/>
        </authorList>
    </citation>
    <scope>NUCLEOTIDE SEQUENCE [LARGE SCALE GENOMIC DNA]</scope>
    <source>
        <strain evidence="1 2">CIRM-BRFM 2984</strain>
    </source>
</reference>
<comment type="caution">
    <text evidence="1">The sequence shown here is derived from an EMBL/GenBank/DDBJ whole genome shotgun (WGS) entry which is preliminary data.</text>
</comment>
<dbReference type="Proteomes" id="UP001362999">
    <property type="component" value="Unassembled WGS sequence"/>
</dbReference>
<keyword evidence="2" id="KW-1185">Reference proteome</keyword>
<accession>A0AAW0EIU6</accession>
<organism evidence="1 2">
    <name type="scientific">Favolaschia claudopus</name>
    <dbReference type="NCBI Taxonomy" id="2862362"/>
    <lineage>
        <taxon>Eukaryota</taxon>
        <taxon>Fungi</taxon>
        <taxon>Dikarya</taxon>
        <taxon>Basidiomycota</taxon>
        <taxon>Agaricomycotina</taxon>
        <taxon>Agaricomycetes</taxon>
        <taxon>Agaricomycetidae</taxon>
        <taxon>Agaricales</taxon>
        <taxon>Marasmiineae</taxon>
        <taxon>Mycenaceae</taxon>
        <taxon>Favolaschia</taxon>
    </lineage>
</organism>
<proteinExistence type="predicted"/>
<evidence type="ECO:0000313" key="2">
    <source>
        <dbReference type="Proteomes" id="UP001362999"/>
    </source>
</evidence>
<dbReference type="EMBL" id="JAWWNJ010000001">
    <property type="protein sequence ID" value="KAK7064680.1"/>
    <property type="molecule type" value="Genomic_DNA"/>
</dbReference>
<evidence type="ECO:0000313" key="1">
    <source>
        <dbReference type="EMBL" id="KAK7064680.1"/>
    </source>
</evidence>
<dbReference type="AlphaFoldDB" id="A0AAW0EIU6"/>
<protein>
    <submittedName>
        <fullName evidence="1">Uncharacterized protein</fullName>
    </submittedName>
</protein>
<name>A0AAW0EIU6_9AGAR</name>
<sequence>MPHSDPPLPSFSLVLAQDGCSPRGLIYNYTWTAVKHHEPIISESIMAYPIPIHDDLPSLTPVAPTIHNPFVKILKAIHRFLRNIITRFKPRAIAS</sequence>
<gene>
    <name evidence="1" type="ORF">R3P38DRAFT_2825889</name>
</gene>